<dbReference type="Pfam" id="PF13088">
    <property type="entry name" value="BNR_2"/>
    <property type="match status" value="1"/>
</dbReference>
<feature type="compositionally biased region" description="Basic and acidic residues" evidence="1">
    <location>
        <begin position="532"/>
        <end position="550"/>
    </location>
</feature>
<keyword evidence="4" id="KW-1185">Reference proteome</keyword>
<dbReference type="InterPro" id="IPR036278">
    <property type="entry name" value="Sialidase_sf"/>
</dbReference>
<feature type="region of interest" description="Disordered" evidence="1">
    <location>
        <begin position="20"/>
        <end position="78"/>
    </location>
</feature>
<dbReference type="PANTHER" id="PTHR43752">
    <property type="entry name" value="BNR/ASP-BOX REPEAT FAMILY PROTEIN"/>
    <property type="match status" value="1"/>
</dbReference>
<evidence type="ECO:0000256" key="1">
    <source>
        <dbReference type="SAM" id="MobiDB-lite"/>
    </source>
</evidence>
<feature type="compositionally biased region" description="Basic and acidic residues" evidence="1">
    <location>
        <begin position="46"/>
        <end position="56"/>
    </location>
</feature>
<dbReference type="PANTHER" id="PTHR43752:SF2">
    <property type="entry name" value="BNR_ASP-BOX REPEAT FAMILY PROTEIN"/>
    <property type="match status" value="1"/>
</dbReference>
<protein>
    <recommendedName>
        <fullName evidence="2">Sialidase domain-containing protein</fullName>
    </recommendedName>
</protein>
<dbReference type="Proteomes" id="UP001190700">
    <property type="component" value="Unassembled WGS sequence"/>
</dbReference>
<gene>
    <name evidence="3" type="ORF">CYMTET_56683</name>
</gene>
<feature type="domain" description="Sialidase" evidence="2">
    <location>
        <begin position="250"/>
        <end position="454"/>
    </location>
</feature>
<feature type="region of interest" description="Disordered" evidence="1">
    <location>
        <begin position="197"/>
        <end position="220"/>
    </location>
</feature>
<feature type="compositionally biased region" description="Low complexity" evidence="1">
    <location>
        <begin position="57"/>
        <end position="69"/>
    </location>
</feature>
<evidence type="ECO:0000313" key="4">
    <source>
        <dbReference type="Proteomes" id="UP001190700"/>
    </source>
</evidence>
<name>A0AAE0EMB2_9CHLO</name>
<sequence>MEDVLEELELEEEGIVVTDEMIGSQATGGKLMDLEATVHTKTRRQTNKEKAGKEKSGSSGKSSSISKAAPAPDHDIGVRGYLPRVNHTALVSRFHPTARPSSRYMHMATVAKVGDRFVAAWQGSRIYEGFSDQRIWHTFSKDETGRKWGPQRTIPMMEVGRVQWSPVLHMDVETGRLLLFYSESRLCMRLPPGAADGVDPATAPPPASPPPGLAPGDSTDRWVPGGDIKMAVLDIGVEAAMGRNYSWLRAVRWSSPTTLLSLVEPSGNAVPKVLANPLAVLSTGEWLLPFWREPHDAPPCIKENRGSAGVLRSRDRGKTWKVYGELTHPRTWLIENTLVERNDGAVLMIFRTSTGVLFQAVSLDKGKSWGEAVPTEIPNPDSKVQALRLNSGHLALVFNAHRKLKTFRKARSLLDLAISPDDGATWVRIARVDGELESGLRMHYPTMVESGGHIYVVYSKFYHDVLEGNRTDLGIHLVQINLEGRLPELGKPIELENLELPGAEKLALDNGTESKSSGSSGSGGGKAKKPISKAERAAEQAERRRQEELAKAAQEVAKKKEAHMKQQQQHREELSASGEGDAVRLLGELDKMLQRTKTLERQAKQANKHGLKGL</sequence>
<accession>A0AAE0EMB2</accession>
<organism evidence="3 4">
    <name type="scientific">Cymbomonas tetramitiformis</name>
    <dbReference type="NCBI Taxonomy" id="36881"/>
    <lineage>
        <taxon>Eukaryota</taxon>
        <taxon>Viridiplantae</taxon>
        <taxon>Chlorophyta</taxon>
        <taxon>Pyramimonadophyceae</taxon>
        <taxon>Pyramimonadales</taxon>
        <taxon>Pyramimonadaceae</taxon>
        <taxon>Cymbomonas</taxon>
    </lineage>
</organism>
<dbReference type="AlphaFoldDB" id="A0AAE0EMB2"/>
<dbReference type="EMBL" id="LGRX02035825">
    <property type="protein sequence ID" value="KAK3232987.1"/>
    <property type="molecule type" value="Genomic_DNA"/>
</dbReference>
<feature type="compositionally biased region" description="Pro residues" evidence="1">
    <location>
        <begin position="202"/>
        <end position="213"/>
    </location>
</feature>
<proteinExistence type="predicted"/>
<dbReference type="CDD" id="cd15482">
    <property type="entry name" value="Sialidase_non-viral"/>
    <property type="match status" value="1"/>
</dbReference>
<comment type="caution">
    <text evidence="3">The sequence shown here is derived from an EMBL/GenBank/DDBJ whole genome shotgun (WGS) entry which is preliminary data.</text>
</comment>
<evidence type="ECO:0000259" key="2">
    <source>
        <dbReference type="Pfam" id="PF13088"/>
    </source>
</evidence>
<evidence type="ECO:0000313" key="3">
    <source>
        <dbReference type="EMBL" id="KAK3232987.1"/>
    </source>
</evidence>
<dbReference type="InterPro" id="IPR011040">
    <property type="entry name" value="Sialidase"/>
</dbReference>
<reference evidence="3 4" key="1">
    <citation type="journal article" date="2015" name="Genome Biol. Evol.">
        <title>Comparative Genomics of a Bacterivorous Green Alga Reveals Evolutionary Causalities and Consequences of Phago-Mixotrophic Mode of Nutrition.</title>
        <authorList>
            <person name="Burns J.A."/>
            <person name="Paasch A."/>
            <person name="Narechania A."/>
            <person name="Kim E."/>
        </authorList>
    </citation>
    <scope>NUCLEOTIDE SEQUENCE [LARGE SCALE GENOMIC DNA]</scope>
    <source>
        <strain evidence="3 4">PLY_AMNH</strain>
    </source>
</reference>
<dbReference type="Gene3D" id="2.120.10.10">
    <property type="match status" value="1"/>
</dbReference>
<feature type="region of interest" description="Disordered" evidence="1">
    <location>
        <begin position="509"/>
        <end position="582"/>
    </location>
</feature>
<dbReference type="SUPFAM" id="SSF50939">
    <property type="entry name" value="Sialidases"/>
    <property type="match status" value="1"/>
</dbReference>